<name>A0A554X365_9BURK</name>
<dbReference type="OrthoDB" id="269117at2"/>
<dbReference type="Pfam" id="PF00356">
    <property type="entry name" value="LacI"/>
    <property type="match status" value="1"/>
</dbReference>
<dbReference type="STRING" id="307486.GCA_000807215_02349"/>
<dbReference type="PANTHER" id="PTHR30146">
    <property type="entry name" value="LACI-RELATED TRANSCRIPTIONAL REPRESSOR"/>
    <property type="match status" value="1"/>
</dbReference>
<dbReference type="Gene3D" id="3.40.50.2300">
    <property type="match status" value="2"/>
</dbReference>
<dbReference type="Proteomes" id="UP000317763">
    <property type="component" value="Unassembled WGS sequence"/>
</dbReference>
<evidence type="ECO:0000256" key="1">
    <source>
        <dbReference type="ARBA" id="ARBA00023015"/>
    </source>
</evidence>
<dbReference type="InterPro" id="IPR028082">
    <property type="entry name" value="Peripla_BP_I"/>
</dbReference>
<dbReference type="InterPro" id="IPR010982">
    <property type="entry name" value="Lambda_DNA-bd_dom_sf"/>
</dbReference>
<dbReference type="PANTHER" id="PTHR30146:SF109">
    <property type="entry name" value="HTH-TYPE TRANSCRIPTIONAL REGULATOR GALS"/>
    <property type="match status" value="1"/>
</dbReference>
<dbReference type="GO" id="GO:0003700">
    <property type="term" value="F:DNA-binding transcription factor activity"/>
    <property type="evidence" value="ECO:0007669"/>
    <property type="project" value="TreeGrafter"/>
</dbReference>
<dbReference type="PROSITE" id="PS00356">
    <property type="entry name" value="HTH_LACI_1"/>
    <property type="match status" value="1"/>
</dbReference>
<dbReference type="RefSeq" id="WP_043703874.1">
    <property type="nucleotide sequence ID" value="NZ_CP083911.1"/>
</dbReference>
<dbReference type="Gene3D" id="1.10.260.40">
    <property type="entry name" value="lambda repressor-like DNA-binding domains"/>
    <property type="match status" value="1"/>
</dbReference>
<proteinExistence type="predicted"/>
<dbReference type="Pfam" id="PF13377">
    <property type="entry name" value="Peripla_BP_3"/>
    <property type="match status" value="1"/>
</dbReference>
<evidence type="ECO:0000256" key="3">
    <source>
        <dbReference type="ARBA" id="ARBA00023163"/>
    </source>
</evidence>
<evidence type="ECO:0000313" key="6">
    <source>
        <dbReference type="Proteomes" id="UP000317763"/>
    </source>
</evidence>
<dbReference type="EMBL" id="VJOM01000024">
    <property type="protein sequence ID" value="TSE30277.1"/>
    <property type="molecule type" value="Genomic_DNA"/>
</dbReference>
<dbReference type="CDD" id="cd06267">
    <property type="entry name" value="PBP1_LacI_sugar_binding-like"/>
    <property type="match status" value="1"/>
</dbReference>
<keyword evidence="2" id="KW-0238">DNA-binding</keyword>
<dbReference type="CDD" id="cd01392">
    <property type="entry name" value="HTH_LacI"/>
    <property type="match status" value="1"/>
</dbReference>
<evidence type="ECO:0000259" key="4">
    <source>
        <dbReference type="PROSITE" id="PS50932"/>
    </source>
</evidence>
<keyword evidence="6" id="KW-1185">Reference proteome</keyword>
<dbReference type="InterPro" id="IPR000843">
    <property type="entry name" value="HTH_LacI"/>
</dbReference>
<evidence type="ECO:0000256" key="2">
    <source>
        <dbReference type="ARBA" id="ARBA00023125"/>
    </source>
</evidence>
<accession>A0A554X365</accession>
<dbReference type="SUPFAM" id="SSF47413">
    <property type="entry name" value="lambda repressor-like DNA-binding domains"/>
    <property type="match status" value="1"/>
</dbReference>
<comment type="caution">
    <text evidence="5">The sequence shown here is derived from an EMBL/GenBank/DDBJ whole genome shotgun (WGS) entry which is preliminary data.</text>
</comment>
<dbReference type="SMART" id="SM00354">
    <property type="entry name" value="HTH_LACI"/>
    <property type="match status" value="1"/>
</dbReference>
<evidence type="ECO:0000313" key="5">
    <source>
        <dbReference type="EMBL" id="TSE30277.1"/>
    </source>
</evidence>
<dbReference type="PROSITE" id="PS50932">
    <property type="entry name" value="HTH_LACI_2"/>
    <property type="match status" value="1"/>
</dbReference>
<sequence>MPSIKDVATLAGVSFTTVSHVLNGTRKVHPATRERVLRAVEACGYVPSAAARALRGAPSRVIGMLVPDVSDPFCAELTLGAERAAAAAGYSVVLANTHPRRLPDAPAIESLLGRHLDGLLVVAGLFEHQRLLQRLRAALGRRQLPVVFIDDEPGPLASEALCADAVACAQEATSHLLALGHRRIACLSGPLIMPVAQQRVVGWRQALQAAGLTAEAAAVEESDFSVAGGYRATQALLQRWHPTAVLACNDAMAIGAMRALAEAGLRVPQDCSVVGIDGIEWGAFTHPPLTTVGESLPQVGEWAVQRLLHRLSHPDAPNARWTRTPRLIVRASTAPAPTA</sequence>
<feature type="domain" description="HTH lacI-type" evidence="4">
    <location>
        <begin position="2"/>
        <end position="56"/>
    </location>
</feature>
<dbReference type="InterPro" id="IPR046335">
    <property type="entry name" value="LacI/GalR-like_sensor"/>
</dbReference>
<keyword evidence="1" id="KW-0805">Transcription regulation</keyword>
<dbReference type="SUPFAM" id="SSF53822">
    <property type="entry name" value="Periplasmic binding protein-like I"/>
    <property type="match status" value="1"/>
</dbReference>
<dbReference type="AlphaFoldDB" id="A0A554X365"/>
<organism evidence="5 6">
    <name type="scientific">Tepidimonas taiwanensis</name>
    <dbReference type="NCBI Taxonomy" id="307486"/>
    <lineage>
        <taxon>Bacteria</taxon>
        <taxon>Pseudomonadati</taxon>
        <taxon>Pseudomonadota</taxon>
        <taxon>Betaproteobacteria</taxon>
        <taxon>Burkholderiales</taxon>
        <taxon>Tepidimonas</taxon>
    </lineage>
</organism>
<reference evidence="5 6" key="1">
    <citation type="submission" date="2019-07" db="EMBL/GenBank/DDBJ databases">
        <title>Tepidimonas taiwanensis I1-1 draft genome.</title>
        <authorList>
            <person name="Da Costa M.S."/>
            <person name="Froufe H.J.C."/>
            <person name="Egas C."/>
            <person name="Albuquerque L."/>
        </authorList>
    </citation>
    <scope>NUCLEOTIDE SEQUENCE [LARGE SCALE GENOMIC DNA]</scope>
    <source>
        <strain evidence="5 6">I1-1</strain>
    </source>
</reference>
<protein>
    <submittedName>
        <fullName evidence="5">Ribose operon repressor</fullName>
    </submittedName>
</protein>
<keyword evidence="3" id="KW-0804">Transcription</keyword>
<gene>
    <name evidence="5" type="primary">rbsR</name>
    <name evidence="5" type="ORF">Ttaiw_01974</name>
</gene>
<dbReference type="GO" id="GO:0000976">
    <property type="term" value="F:transcription cis-regulatory region binding"/>
    <property type="evidence" value="ECO:0007669"/>
    <property type="project" value="TreeGrafter"/>
</dbReference>